<dbReference type="PANTHER" id="PTHR43852:SF2">
    <property type="entry name" value="PROTEIN ADENYLYLTRANSFERASE MNTA"/>
    <property type="match status" value="1"/>
</dbReference>
<dbReference type="Gene3D" id="3.30.460.10">
    <property type="entry name" value="Beta Polymerase, domain 2"/>
    <property type="match status" value="1"/>
</dbReference>
<dbReference type="CDD" id="cd05403">
    <property type="entry name" value="NT_KNTase_like"/>
    <property type="match status" value="1"/>
</dbReference>
<dbReference type="PANTHER" id="PTHR43852">
    <property type="entry name" value="NUCLEOTIDYLTRANSFERASE"/>
    <property type="match status" value="1"/>
</dbReference>
<gene>
    <name evidence="2" type="ORF">A3D72_01590</name>
</gene>
<dbReference type="NCBIfam" id="NF047752">
    <property type="entry name" value="MntA_antitoxin"/>
    <property type="match status" value="1"/>
</dbReference>
<dbReference type="AlphaFoldDB" id="A0A1F7U364"/>
<protein>
    <recommendedName>
        <fullName evidence="1">Polymerase beta nucleotidyltransferase domain-containing protein</fullName>
    </recommendedName>
</protein>
<dbReference type="InterPro" id="IPR052930">
    <property type="entry name" value="TA_antitoxin_MntA"/>
</dbReference>
<reference evidence="2 3" key="1">
    <citation type="journal article" date="2016" name="Nat. Commun.">
        <title>Thousands of microbial genomes shed light on interconnected biogeochemical processes in an aquifer system.</title>
        <authorList>
            <person name="Anantharaman K."/>
            <person name="Brown C.T."/>
            <person name="Hug L.A."/>
            <person name="Sharon I."/>
            <person name="Castelle C.J."/>
            <person name="Probst A.J."/>
            <person name="Thomas B.C."/>
            <person name="Singh A."/>
            <person name="Wilkins M.J."/>
            <person name="Karaoz U."/>
            <person name="Brodie E.L."/>
            <person name="Williams K.H."/>
            <person name="Hubbard S.S."/>
            <person name="Banfield J.F."/>
        </authorList>
    </citation>
    <scope>NUCLEOTIDE SEQUENCE [LARGE SCALE GENOMIC DNA]</scope>
</reference>
<evidence type="ECO:0000313" key="3">
    <source>
        <dbReference type="Proteomes" id="UP000176303"/>
    </source>
</evidence>
<sequence length="142" mass="16444">MIEYSKAKLARAARKHGLKFVILHGSYATERIHKGSDLDIAVLGKQELTSDGELQLYSEFAEIFGDNPRRELDLKTLHKVDSLFRYEVVREGLLLYGNPTEYEQFKAVGYRTYEDARPLRELERMLSEKYQRHLNAISSGYA</sequence>
<name>A0A1F7U364_9BACT</name>
<proteinExistence type="predicted"/>
<dbReference type="Proteomes" id="UP000176303">
    <property type="component" value="Unassembled WGS sequence"/>
</dbReference>
<dbReference type="STRING" id="1802391.A3D72_01590"/>
<dbReference type="Pfam" id="PF18765">
    <property type="entry name" value="Polbeta"/>
    <property type="match status" value="1"/>
</dbReference>
<feature type="domain" description="Polymerase beta nucleotidyltransferase" evidence="1">
    <location>
        <begin position="10"/>
        <end position="98"/>
    </location>
</feature>
<comment type="caution">
    <text evidence="2">The sequence shown here is derived from an EMBL/GenBank/DDBJ whole genome shotgun (WGS) entry which is preliminary data.</text>
</comment>
<evidence type="ECO:0000259" key="1">
    <source>
        <dbReference type="Pfam" id="PF18765"/>
    </source>
</evidence>
<dbReference type="InterPro" id="IPR043519">
    <property type="entry name" value="NT_sf"/>
</dbReference>
<evidence type="ECO:0000313" key="2">
    <source>
        <dbReference type="EMBL" id="OGL72681.1"/>
    </source>
</evidence>
<accession>A0A1F7U364</accession>
<organism evidence="2 3">
    <name type="scientific">Candidatus Uhrbacteria bacterium RIFCSPHIGHO2_02_FULL_57_19</name>
    <dbReference type="NCBI Taxonomy" id="1802391"/>
    <lineage>
        <taxon>Bacteria</taxon>
        <taxon>Candidatus Uhriibacteriota</taxon>
    </lineage>
</organism>
<dbReference type="SUPFAM" id="SSF81301">
    <property type="entry name" value="Nucleotidyltransferase"/>
    <property type="match status" value="1"/>
</dbReference>
<dbReference type="InterPro" id="IPR041633">
    <property type="entry name" value="Polbeta"/>
</dbReference>
<dbReference type="EMBL" id="MGDZ01000054">
    <property type="protein sequence ID" value="OGL72681.1"/>
    <property type="molecule type" value="Genomic_DNA"/>
</dbReference>